<protein>
    <submittedName>
        <fullName evidence="1">Uncharacterized protein</fullName>
    </submittedName>
</protein>
<dbReference type="Proteomes" id="UP001054945">
    <property type="component" value="Unassembled WGS sequence"/>
</dbReference>
<gene>
    <name evidence="1" type="ORF">CEXT_514941</name>
</gene>
<evidence type="ECO:0000313" key="2">
    <source>
        <dbReference type="Proteomes" id="UP001054945"/>
    </source>
</evidence>
<sequence>SLQLRRGRWIMAENAEPEDMHLIYGVCSELSRIALYGKRYIICIHPSQFWNASTSNDLEKLLPKRPETELQLAGTKNDI</sequence>
<reference evidence="1 2" key="1">
    <citation type="submission" date="2021-06" db="EMBL/GenBank/DDBJ databases">
        <title>Caerostris extrusa draft genome.</title>
        <authorList>
            <person name="Kono N."/>
            <person name="Arakawa K."/>
        </authorList>
    </citation>
    <scope>NUCLEOTIDE SEQUENCE [LARGE SCALE GENOMIC DNA]</scope>
</reference>
<comment type="caution">
    <text evidence="1">The sequence shown here is derived from an EMBL/GenBank/DDBJ whole genome shotgun (WGS) entry which is preliminary data.</text>
</comment>
<evidence type="ECO:0000313" key="1">
    <source>
        <dbReference type="EMBL" id="GIZ01269.1"/>
    </source>
</evidence>
<dbReference type="EMBL" id="BPLR01018645">
    <property type="protein sequence ID" value="GIZ01269.1"/>
    <property type="molecule type" value="Genomic_DNA"/>
</dbReference>
<organism evidence="1 2">
    <name type="scientific">Caerostris extrusa</name>
    <name type="common">Bark spider</name>
    <name type="synonym">Caerostris bankana</name>
    <dbReference type="NCBI Taxonomy" id="172846"/>
    <lineage>
        <taxon>Eukaryota</taxon>
        <taxon>Metazoa</taxon>
        <taxon>Ecdysozoa</taxon>
        <taxon>Arthropoda</taxon>
        <taxon>Chelicerata</taxon>
        <taxon>Arachnida</taxon>
        <taxon>Araneae</taxon>
        <taxon>Araneomorphae</taxon>
        <taxon>Entelegynae</taxon>
        <taxon>Araneoidea</taxon>
        <taxon>Araneidae</taxon>
        <taxon>Caerostris</taxon>
    </lineage>
</organism>
<feature type="non-terminal residue" evidence="1">
    <location>
        <position position="1"/>
    </location>
</feature>
<dbReference type="AlphaFoldDB" id="A0AAV4Y539"/>
<name>A0AAV4Y539_CAEEX</name>
<accession>A0AAV4Y539</accession>
<keyword evidence="2" id="KW-1185">Reference proteome</keyword>
<proteinExistence type="predicted"/>